<proteinExistence type="predicted"/>
<reference evidence="11" key="2">
    <citation type="submission" date="2025-08" db="UniProtKB">
        <authorList>
            <consortium name="Ensembl"/>
        </authorList>
    </citation>
    <scope>IDENTIFICATION</scope>
</reference>
<reference evidence="11 12" key="1">
    <citation type="submission" date="2020-10" db="EMBL/GenBank/DDBJ databases">
        <title>Pygocentrus nattereri (red-bellied piranha) genome, fPygNat1, primary haplotype.</title>
        <authorList>
            <person name="Myers G."/>
            <person name="Meyer A."/>
            <person name="Karagic N."/>
            <person name="Pippel M."/>
            <person name="Winkler S."/>
            <person name="Tracey A."/>
            <person name="Wood J."/>
            <person name="Formenti G."/>
            <person name="Howe K."/>
            <person name="Fedrigo O."/>
            <person name="Jarvis E.D."/>
        </authorList>
    </citation>
    <scope>NUCLEOTIDE SEQUENCE [LARGE SCALE GENOMIC DNA]</scope>
</reference>
<dbReference type="Proteomes" id="UP001501920">
    <property type="component" value="Chromosome 20"/>
</dbReference>
<feature type="transmembrane region" description="Helical" evidence="8">
    <location>
        <begin position="133"/>
        <end position="155"/>
    </location>
</feature>
<feature type="signal peptide" evidence="9">
    <location>
        <begin position="1"/>
        <end position="22"/>
    </location>
</feature>
<evidence type="ECO:0000256" key="6">
    <source>
        <dbReference type="ARBA" id="ARBA00023157"/>
    </source>
</evidence>
<dbReference type="InterPro" id="IPR036179">
    <property type="entry name" value="Ig-like_dom_sf"/>
</dbReference>
<evidence type="ECO:0000256" key="1">
    <source>
        <dbReference type="ARBA" id="ARBA00004236"/>
    </source>
</evidence>
<feature type="chain" id="PRO_5043322171" description="Ig-like domain-containing protein" evidence="9">
    <location>
        <begin position="23"/>
        <end position="204"/>
    </location>
</feature>
<dbReference type="InterPro" id="IPR052051">
    <property type="entry name" value="TCR_complex_component"/>
</dbReference>
<dbReference type="SMART" id="SM00406">
    <property type="entry name" value="IGv"/>
    <property type="match status" value="1"/>
</dbReference>
<keyword evidence="4" id="KW-0391">Immunity</keyword>
<dbReference type="Gene3D" id="2.60.40.10">
    <property type="entry name" value="Immunoglobulins"/>
    <property type="match status" value="1"/>
</dbReference>
<dbReference type="Ensembl" id="ENSPNAT00000056279.1">
    <property type="protein sequence ID" value="ENSPNAP00000065230.1"/>
    <property type="gene ID" value="ENSPNAG00000032225.1"/>
</dbReference>
<keyword evidence="2" id="KW-1003">Cell membrane</keyword>
<dbReference type="InterPro" id="IPR003599">
    <property type="entry name" value="Ig_sub"/>
</dbReference>
<evidence type="ECO:0000256" key="7">
    <source>
        <dbReference type="ARBA" id="ARBA00023180"/>
    </source>
</evidence>
<keyword evidence="8" id="KW-1133">Transmembrane helix</keyword>
<evidence type="ECO:0000256" key="2">
    <source>
        <dbReference type="ARBA" id="ARBA00022475"/>
    </source>
</evidence>
<evidence type="ECO:0000259" key="10">
    <source>
        <dbReference type="PROSITE" id="PS50835"/>
    </source>
</evidence>
<dbReference type="GeneTree" id="ENSGT01120000276869"/>
<dbReference type="CDD" id="cd00099">
    <property type="entry name" value="IgV"/>
    <property type="match status" value="1"/>
</dbReference>
<reference evidence="11" key="3">
    <citation type="submission" date="2025-09" db="UniProtKB">
        <authorList>
            <consortium name="Ensembl"/>
        </authorList>
    </citation>
    <scope>IDENTIFICATION</scope>
</reference>
<evidence type="ECO:0000256" key="9">
    <source>
        <dbReference type="SAM" id="SignalP"/>
    </source>
</evidence>
<evidence type="ECO:0000256" key="8">
    <source>
        <dbReference type="SAM" id="Phobius"/>
    </source>
</evidence>
<evidence type="ECO:0000313" key="12">
    <source>
        <dbReference type="Proteomes" id="UP001501920"/>
    </source>
</evidence>
<sequence length="204" mass="22647">MGPMSAMPLLLCVLSVSLSSQAGLTVEAEPGDDVTLWCEHSLTRADYLYWLKQTNNSVPVYIACKFYTLSSSDPCYFIPESERSVMRVNSTFSSLTITAVTPSDSGLYYCSIQGGQQMIFSTTTYLQIKVDCIVFLMLAAMFPAVTVILLILLIVQCIRKQQGNGKYSNVDDEAVNYAALHFKKNKRSEKNVTEVDPNVVYSSQ</sequence>
<dbReference type="SUPFAM" id="SSF48726">
    <property type="entry name" value="Immunoglobulin"/>
    <property type="match status" value="1"/>
</dbReference>
<protein>
    <recommendedName>
        <fullName evidence="10">Ig-like domain-containing protein</fullName>
    </recommendedName>
</protein>
<dbReference type="GO" id="GO:0009617">
    <property type="term" value="P:response to bacterium"/>
    <property type="evidence" value="ECO:0007669"/>
    <property type="project" value="TreeGrafter"/>
</dbReference>
<keyword evidence="6" id="KW-1015">Disulfide bond</keyword>
<comment type="subcellular location">
    <subcellularLocation>
        <location evidence="1">Cell membrane</location>
    </subcellularLocation>
</comment>
<keyword evidence="7" id="KW-0325">Glycoprotein</keyword>
<keyword evidence="12" id="KW-1185">Reference proteome</keyword>
<keyword evidence="5 8" id="KW-0472">Membrane</keyword>
<keyword evidence="3 9" id="KW-0732">Signal</keyword>
<dbReference type="SMART" id="SM00409">
    <property type="entry name" value="IG"/>
    <property type="match status" value="1"/>
</dbReference>
<evidence type="ECO:0000313" key="11">
    <source>
        <dbReference type="Ensembl" id="ENSPNAP00000065230.1"/>
    </source>
</evidence>
<dbReference type="GO" id="GO:0005886">
    <property type="term" value="C:plasma membrane"/>
    <property type="evidence" value="ECO:0007669"/>
    <property type="project" value="UniProtKB-SubCell"/>
</dbReference>
<dbReference type="PROSITE" id="PS50835">
    <property type="entry name" value="IG_LIKE"/>
    <property type="match status" value="1"/>
</dbReference>
<evidence type="ECO:0000256" key="5">
    <source>
        <dbReference type="ARBA" id="ARBA00023136"/>
    </source>
</evidence>
<dbReference type="GO" id="GO:0002376">
    <property type="term" value="P:immune system process"/>
    <property type="evidence" value="ECO:0007669"/>
    <property type="project" value="UniProtKB-KW"/>
</dbReference>
<dbReference type="PANTHER" id="PTHR19433:SF111">
    <property type="entry name" value="T CELL RECEPTOR ALPHA VARIABLE 4"/>
    <property type="match status" value="1"/>
</dbReference>
<dbReference type="InterPro" id="IPR007110">
    <property type="entry name" value="Ig-like_dom"/>
</dbReference>
<accession>A0AAR2KLQ7</accession>
<evidence type="ECO:0000256" key="4">
    <source>
        <dbReference type="ARBA" id="ARBA00022859"/>
    </source>
</evidence>
<organism evidence="11 12">
    <name type="scientific">Pygocentrus nattereri</name>
    <name type="common">Red-bellied piranha</name>
    <dbReference type="NCBI Taxonomy" id="42514"/>
    <lineage>
        <taxon>Eukaryota</taxon>
        <taxon>Metazoa</taxon>
        <taxon>Chordata</taxon>
        <taxon>Craniata</taxon>
        <taxon>Vertebrata</taxon>
        <taxon>Euteleostomi</taxon>
        <taxon>Actinopterygii</taxon>
        <taxon>Neopterygii</taxon>
        <taxon>Teleostei</taxon>
        <taxon>Ostariophysi</taxon>
        <taxon>Characiformes</taxon>
        <taxon>Characoidei</taxon>
        <taxon>Pygocentrus</taxon>
    </lineage>
</organism>
<keyword evidence="8" id="KW-0812">Transmembrane</keyword>
<feature type="domain" description="Ig-like" evidence="10">
    <location>
        <begin position="8"/>
        <end position="121"/>
    </location>
</feature>
<dbReference type="InterPro" id="IPR013783">
    <property type="entry name" value="Ig-like_fold"/>
</dbReference>
<evidence type="ECO:0000256" key="3">
    <source>
        <dbReference type="ARBA" id="ARBA00022729"/>
    </source>
</evidence>
<dbReference type="InterPro" id="IPR013106">
    <property type="entry name" value="Ig_V-set"/>
</dbReference>
<name>A0AAR2KLQ7_PYGNA</name>
<dbReference type="Pfam" id="PF07686">
    <property type="entry name" value="V-set"/>
    <property type="match status" value="1"/>
</dbReference>
<dbReference type="PANTHER" id="PTHR19433">
    <property type="entry name" value="T-CELL RECEPTOR ALPHA CHAIN V REGION-RELATED"/>
    <property type="match status" value="1"/>
</dbReference>
<dbReference type="AlphaFoldDB" id="A0AAR2KLQ7"/>